<organism evidence="1 2">
    <name type="scientific">Datura stramonium</name>
    <name type="common">Jimsonweed</name>
    <name type="synonym">Common thornapple</name>
    <dbReference type="NCBI Taxonomy" id="4076"/>
    <lineage>
        <taxon>Eukaryota</taxon>
        <taxon>Viridiplantae</taxon>
        <taxon>Streptophyta</taxon>
        <taxon>Embryophyta</taxon>
        <taxon>Tracheophyta</taxon>
        <taxon>Spermatophyta</taxon>
        <taxon>Magnoliopsida</taxon>
        <taxon>eudicotyledons</taxon>
        <taxon>Gunneridae</taxon>
        <taxon>Pentapetalae</taxon>
        <taxon>asterids</taxon>
        <taxon>lamiids</taxon>
        <taxon>Solanales</taxon>
        <taxon>Solanaceae</taxon>
        <taxon>Solanoideae</taxon>
        <taxon>Datureae</taxon>
        <taxon>Datura</taxon>
    </lineage>
</organism>
<sequence length="232" mass="26186">MFEFSSCSICNRRLLLQEALGDGHLLTGTNPTARGSVCCCQRVFCCTYNRLFELGSQLLHRSEELRTSTERESKAKQEVFQQLARLKESIVEAIASKMEVSSLDGRVKLLRPTEETLYKKNRRNKSLVETLRNSRARHSTVKCLLLALWRSVTLENQLSLLKRVYVDPYLVLSSMDTICFPLDPTEIASSPDDFIGEIDWKVLRACLPGTSSRDESVLYPSIAGLTEQSSGE</sequence>
<reference evidence="1 2" key="1">
    <citation type="journal article" date="2021" name="BMC Genomics">
        <title>Datura genome reveals duplications of psychoactive alkaloid biosynthetic genes and high mutation rate following tissue culture.</title>
        <authorList>
            <person name="Rajewski A."/>
            <person name="Carter-House D."/>
            <person name="Stajich J."/>
            <person name="Litt A."/>
        </authorList>
    </citation>
    <scope>NUCLEOTIDE SEQUENCE [LARGE SCALE GENOMIC DNA]</scope>
    <source>
        <strain evidence="1">AR-01</strain>
    </source>
</reference>
<gene>
    <name evidence="1" type="ORF">HAX54_025308</name>
</gene>
<dbReference type="EMBL" id="JACEIK010003072">
    <property type="protein sequence ID" value="MCD9640164.1"/>
    <property type="molecule type" value="Genomic_DNA"/>
</dbReference>
<comment type="caution">
    <text evidence="1">The sequence shown here is derived from an EMBL/GenBank/DDBJ whole genome shotgun (WGS) entry which is preliminary data.</text>
</comment>
<accession>A0ABS8V1S7</accession>
<keyword evidence="2" id="KW-1185">Reference proteome</keyword>
<name>A0ABS8V1S7_DATST</name>
<evidence type="ECO:0000313" key="2">
    <source>
        <dbReference type="Proteomes" id="UP000823775"/>
    </source>
</evidence>
<evidence type="ECO:0000313" key="1">
    <source>
        <dbReference type="EMBL" id="MCD9640164.1"/>
    </source>
</evidence>
<protein>
    <submittedName>
        <fullName evidence="1">Uncharacterized protein</fullName>
    </submittedName>
</protein>
<dbReference type="Proteomes" id="UP000823775">
    <property type="component" value="Unassembled WGS sequence"/>
</dbReference>
<proteinExistence type="predicted"/>